<keyword evidence="1" id="KW-0560">Oxidoreductase</keyword>
<dbReference type="Pfam" id="PF00465">
    <property type="entry name" value="Fe-ADH"/>
    <property type="match status" value="1"/>
</dbReference>
<organism evidence="4 5">
    <name type="scientific">Neonectria ditissima</name>
    <dbReference type="NCBI Taxonomy" id="78410"/>
    <lineage>
        <taxon>Eukaryota</taxon>
        <taxon>Fungi</taxon>
        <taxon>Dikarya</taxon>
        <taxon>Ascomycota</taxon>
        <taxon>Pezizomycotina</taxon>
        <taxon>Sordariomycetes</taxon>
        <taxon>Hypocreomycetidae</taxon>
        <taxon>Hypocreales</taxon>
        <taxon>Nectriaceae</taxon>
        <taxon>Neonectria</taxon>
    </lineage>
</organism>
<name>A0A0P7BXS4_9HYPO</name>
<dbReference type="SUPFAM" id="SSF56796">
    <property type="entry name" value="Dehydroquinate synthase-like"/>
    <property type="match status" value="1"/>
</dbReference>
<dbReference type="InterPro" id="IPR001670">
    <property type="entry name" value="ADH_Fe/GldA"/>
</dbReference>
<feature type="compositionally biased region" description="Basic residues" evidence="2">
    <location>
        <begin position="26"/>
        <end position="37"/>
    </location>
</feature>
<feature type="region of interest" description="Disordered" evidence="2">
    <location>
        <begin position="13"/>
        <end position="50"/>
    </location>
</feature>
<accession>A0A0P7BXS4</accession>
<protein>
    <recommendedName>
        <fullName evidence="3">Alcohol dehydrogenase iron-type/glycerol dehydrogenase GldA domain-containing protein</fullName>
    </recommendedName>
</protein>
<dbReference type="STRING" id="78410.A0A0P7BXS4"/>
<proteinExistence type="predicted"/>
<dbReference type="Gene3D" id="3.40.50.1970">
    <property type="match status" value="1"/>
</dbReference>
<sequence length="258" mass="27815">MLQAVSAVSNDLPFVDNTSTTTRTSPRTHLRKRRRASSRSSTSPSSIDSTRKFALHAAGRTSSPRIVLGPGVLGRLPTELSRLGLSTPLIVSSPSRVDVTTRILAITPNLNARVLDSSVVESFPALRMDGDVIASISGRDCVISVGGGSAVALARTLGLRKGIPHICIPTTHSGNEFRMSTSLYPAKIQHRQFRGRPVSNSKTVYSKPVVIIYDEDLTTSATRTISAPSGTSMHMDSQLCHRAKTEDELWSYLHLPGV</sequence>
<evidence type="ECO:0000259" key="3">
    <source>
        <dbReference type="Pfam" id="PF00465"/>
    </source>
</evidence>
<dbReference type="GO" id="GO:0016491">
    <property type="term" value="F:oxidoreductase activity"/>
    <property type="evidence" value="ECO:0007669"/>
    <property type="project" value="UniProtKB-KW"/>
</dbReference>
<keyword evidence="5" id="KW-1185">Reference proteome</keyword>
<evidence type="ECO:0000313" key="4">
    <source>
        <dbReference type="EMBL" id="KPM44618.1"/>
    </source>
</evidence>
<feature type="compositionally biased region" description="Low complexity" evidence="2">
    <location>
        <begin position="38"/>
        <end position="48"/>
    </location>
</feature>
<dbReference type="Proteomes" id="UP000050424">
    <property type="component" value="Unassembled WGS sequence"/>
</dbReference>
<comment type="caution">
    <text evidence="4">The sequence shown here is derived from an EMBL/GenBank/DDBJ whole genome shotgun (WGS) entry which is preliminary data.</text>
</comment>
<dbReference type="AlphaFoldDB" id="A0A0P7BXS4"/>
<reference evidence="4 5" key="1">
    <citation type="submission" date="2015-09" db="EMBL/GenBank/DDBJ databases">
        <title>Draft genome of a European isolate of the apple canker pathogen Neonectria ditissima.</title>
        <authorList>
            <person name="Gomez-Cortecero A."/>
            <person name="Harrison R.J."/>
            <person name="Armitage A.D."/>
        </authorList>
    </citation>
    <scope>NUCLEOTIDE SEQUENCE [LARGE SCALE GENOMIC DNA]</scope>
    <source>
        <strain evidence="4 5">R09/05</strain>
    </source>
</reference>
<dbReference type="EMBL" id="LKCW01000017">
    <property type="protein sequence ID" value="KPM44618.1"/>
    <property type="molecule type" value="Genomic_DNA"/>
</dbReference>
<dbReference type="GO" id="GO:0046872">
    <property type="term" value="F:metal ion binding"/>
    <property type="evidence" value="ECO:0007669"/>
    <property type="project" value="InterPro"/>
</dbReference>
<feature type="domain" description="Alcohol dehydrogenase iron-type/glycerol dehydrogenase GldA" evidence="3">
    <location>
        <begin position="64"/>
        <end position="187"/>
    </location>
</feature>
<evidence type="ECO:0000313" key="5">
    <source>
        <dbReference type="Proteomes" id="UP000050424"/>
    </source>
</evidence>
<evidence type="ECO:0000256" key="2">
    <source>
        <dbReference type="SAM" id="MobiDB-lite"/>
    </source>
</evidence>
<dbReference type="OrthoDB" id="3360544at2759"/>
<evidence type="ECO:0000256" key="1">
    <source>
        <dbReference type="ARBA" id="ARBA00023002"/>
    </source>
</evidence>
<gene>
    <name evidence="4" type="ORF">AK830_g1901</name>
</gene>